<dbReference type="Pfam" id="PF04402">
    <property type="entry name" value="SIMPL"/>
    <property type="match status" value="1"/>
</dbReference>
<keyword evidence="1" id="KW-0472">Membrane</keyword>
<dbReference type="RefSeq" id="WP_073016023.1">
    <property type="nucleotide sequence ID" value="NZ_FQWF01000001.1"/>
</dbReference>
<protein>
    <recommendedName>
        <fullName evidence="4">SIMPL domain-containing protein</fullName>
    </recommendedName>
</protein>
<dbReference type="STRING" id="229205.SAMN05444372_10122"/>
<sequence length="244" mass="27069">MLKNSLNVIIIAIAIVISSYLFSNAFQNRNKSSDNISVTGSGKKDFVSDLIVWSGSFSKKSMTLKEAYSELDSDRAKIKSYMSSKGIAANEMVFSAVNFNKEFETSYYENGTMRQQTFTGFTLTQSVNIQSKEVDKIEEISRQSSELINSGVEFYSSPPEYYYTKLAELKIQMIAEATKDASSRAKSIAENANASLGNLKKSDMGVFQITGQNSSEDFSYGGSFNTQSKNKTAHITVRLAYQVD</sequence>
<dbReference type="InterPro" id="IPR007497">
    <property type="entry name" value="SIMPL/DUF541"/>
</dbReference>
<dbReference type="EMBL" id="FQWF01000001">
    <property type="protein sequence ID" value="SHF88180.1"/>
    <property type="molecule type" value="Genomic_DNA"/>
</dbReference>
<evidence type="ECO:0000313" key="3">
    <source>
        <dbReference type="Proteomes" id="UP000184020"/>
    </source>
</evidence>
<gene>
    <name evidence="2" type="ORF">SAMN05444372_10122</name>
</gene>
<keyword evidence="1" id="KW-1133">Transmembrane helix</keyword>
<dbReference type="AlphaFoldDB" id="A0A1M5F992"/>
<dbReference type="GO" id="GO:0006974">
    <property type="term" value="P:DNA damage response"/>
    <property type="evidence" value="ECO:0007669"/>
    <property type="project" value="TreeGrafter"/>
</dbReference>
<keyword evidence="3" id="KW-1185">Reference proteome</keyword>
<feature type="transmembrane region" description="Helical" evidence="1">
    <location>
        <begin position="6"/>
        <end position="23"/>
    </location>
</feature>
<evidence type="ECO:0000256" key="1">
    <source>
        <dbReference type="SAM" id="Phobius"/>
    </source>
</evidence>
<dbReference type="Proteomes" id="UP000184020">
    <property type="component" value="Unassembled WGS sequence"/>
</dbReference>
<evidence type="ECO:0000313" key="2">
    <source>
        <dbReference type="EMBL" id="SHF88180.1"/>
    </source>
</evidence>
<proteinExistence type="predicted"/>
<keyword evidence="1" id="KW-0812">Transmembrane</keyword>
<dbReference type="InterPro" id="IPR052022">
    <property type="entry name" value="26kDa_periplasmic_antigen"/>
</dbReference>
<evidence type="ECO:0008006" key="4">
    <source>
        <dbReference type="Google" id="ProtNLM"/>
    </source>
</evidence>
<dbReference type="PANTHER" id="PTHR34387:SF2">
    <property type="entry name" value="SLR1258 PROTEIN"/>
    <property type="match status" value="1"/>
</dbReference>
<dbReference type="Gene3D" id="3.30.70.2970">
    <property type="entry name" value="Protein of unknown function (DUF541), domain 2"/>
    <property type="match status" value="1"/>
</dbReference>
<name>A0A1M5F992_9FLAO</name>
<organism evidence="2 3">
    <name type="scientific">Flavobacterium micromati</name>
    <dbReference type="NCBI Taxonomy" id="229205"/>
    <lineage>
        <taxon>Bacteria</taxon>
        <taxon>Pseudomonadati</taxon>
        <taxon>Bacteroidota</taxon>
        <taxon>Flavobacteriia</taxon>
        <taxon>Flavobacteriales</taxon>
        <taxon>Flavobacteriaceae</taxon>
        <taxon>Flavobacterium</taxon>
    </lineage>
</organism>
<accession>A0A1M5F992</accession>
<reference evidence="3" key="1">
    <citation type="submission" date="2016-11" db="EMBL/GenBank/DDBJ databases">
        <authorList>
            <person name="Varghese N."/>
            <person name="Submissions S."/>
        </authorList>
    </citation>
    <scope>NUCLEOTIDE SEQUENCE [LARGE SCALE GENOMIC DNA]</scope>
    <source>
        <strain evidence="3">DSM 17659</strain>
    </source>
</reference>
<dbReference type="PIRSF" id="PIRSF029033">
    <property type="entry name" value="UCP029033"/>
    <property type="match status" value="1"/>
</dbReference>
<dbReference type="OrthoDB" id="9785289at2"/>
<dbReference type="PANTHER" id="PTHR34387">
    <property type="entry name" value="SLR1258 PROTEIN"/>
    <property type="match status" value="1"/>
</dbReference>
<dbReference type="InterPro" id="IPR016907">
    <property type="entry name" value="UCP029033"/>
</dbReference>